<evidence type="ECO:0000313" key="1">
    <source>
        <dbReference type="EMBL" id="SMP97458.1"/>
    </source>
</evidence>
<comment type="caution">
    <text evidence="1">The sequence shown here is derived from an EMBL/GenBank/DDBJ whole genome shotgun (WGS) entry which is preliminary data.</text>
</comment>
<sequence>MRKIIKLIFALLLANEFSGQNTSYKPDVDVYPKTPDAASLSKAIDIPPGSYTGVADFTIPIYTIDVAGEKIPIQLQYTTTGVKVAEIASRVGLGWALNTGPHLSQQIMGRMDKRPEKPLLNNSIDIPEPCLKGPVYPTTDPCGIALSAVGIRSFANEFTYDQLPDIYSYSLLNGGGQFIMDSNGLNGIPRPYNMTKIKPIIINGQRIDAMEMSDDKGVYYYFRNDHNMGIENTSSCDPKVIPIDIDYQPNYKIEKIKFPNNEEIIYTYGKSIGAAYVTSITEQDEISKYWVPYVGSFNPLVLPPDRCVNQTQLREQALSRINFSQGKVLFYYNNDTEGFTAPRQDLLGDVYLTRVIVKDNNDHVIKDLSLMYDYFITSDPVPEIYENYSFANGPDMYKRLKLINVRDNLANGEYGFSYYGEEENQTLPNRLSFSQDFWGVYNGKLNTAPIPTVKTRAILDERKRVYLGADKQPDFNYGVIGNLKKIKYPTGGYTQITYEADNYKLFEDVGPVYGYEIRESEEANLYMPYLEFEILNNSGLPIYNQGIILYDSKCAENSPTPVTWSTPQWELWKKNSSGSQFTRVGQGAVCTTPVKFPINREDTPGIYRLNVYERSTDGAPIPPTGTRTITAKYSWVNEYVITDSDIRKTGNIRVKQIENNSIDNGKIIRKYSYIDPNTGQTSGINHGEEQFVAIKYQEFDLPFPPPAISGKRYMQYQSRINNPGWQINTVRGKAVAYGYVQEVFESSLNPVTNYKKETLYNNDPGTTLYEPWGKINVTWPLQPLDRGLLQQENLYDSNGNTVRKTEYKYDYDNYFNKNTSLNQNQGFTSGTIANGLDIQVKMVSRFNGNMGLSESYYFNYAEFGIGNIWIKNVKTTTTDYINNQPTTVTEKVTGYSNPPIHTFPVSETLKNGNGDILNSQHYKYADDIPNPYLQSKNMIGIPLQTEVKSNGVTTVSKIETQYPVSQNEANTKTSGLPLPVSVSSLDLKSGTMSAEMLYKKYDLKGNILQYILKPDANGNGIPVSVIWGYNQIFPIAKIEGATYDNLQNIQSVISAIAASDSDAAAAPGNDESALLAELDKLRKDPLLSNYQITTYTYDPLVGVRSITAPGGMREFYSYDTSGRLKEVKDANGILLKKNEYHYKP</sequence>
<organism evidence="1 2">
    <name type="scientific">Epilithonimonas pallida</name>
    <dbReference type="NCBI Taxonomy" id="373671"/>
    <lineage>
        <taxon>Bacteria</taxon>
        <taxon>Pseudomonadati</taxon>
        <taxon>Bacteroidota</taxon>
        <taxon>Flavobacteriia</taxon>
        <taxon>Flavobacteriales</taxon>
        <taxon>Weeksellaceae</taxon>
        <taxon>Chryseobacterium group</taxon>
        <taxon>Epilithonimonas</taxon>
    </lineage>
</organism>
<accession>A0ABY1RA07</accession>
<name>A0ABY1RA07_9FLAO</name>
<dbReference type="RefSeq" id="WP_283418181.1">
    <property type="nucleotide sequence ID" value="NZ_FXUO01000013.1"/>
</dbReference>
<protein>
    <submittedName>
        <fullName evidence="1">YD repeat-containing protein</fullName>
    </submittedName>
</protein>
<gene>
    <name evidence="1" type="ORF">SAMN05421679_11337</name>
</gene>
<dbReference type="EMBL" id="FXUO01000013">
    <property type="protein sequence ID" value="SMP97458.1"/>
    <property type="molecule type" value="Genomic_DNA"/>
</dbReference>
<proteinExistence type="predicted"/>
<evidence type="ECO:0000313" key="2">
    <source>
        <dbReference type="Proteomes" id="UP001158050"/>
    </source>
</evidence>
<reference evidence="1 2" key="1">
    <citation type="submission" date="2017-05" db="EMBL/GenBank/DDBJ databases">
        <authorList>
            <person name="Varghese N."/>
            <person name="Submissions S."/>
        </authorList>
    </citation>
    <scope>NUCLEOTIDE SEQUENCE [LARGE SCALE GENOMIC DNA]</scope>
    <source>
        <strain evidence="1 2">DSM 18015</strain>
    </source>
</reference>
<dbReference type="Proteomes" id="UP001158050">
    <property type="component" value="Unassembled WGS sequence"/>
</dbReference>
<keyword evidence="2" id="KW-1185">Reference proteome</keyword>